<keyword evidence="2" id="KW-1185">Reference proteome</keyword>
<evidence type="ECO:0000313" key="1">
    <source>
        <dbReference type="EMBL" id="KFA64865.1"/>
    </source>
</evidence>
<organism evidence="1 2">
    <name type="scientific">Stachybotrys chlorohalonatus (strain IBT 40285)</name>
    <dbReference type="NCBI Taxonomy" id="1283841"/>
    <lineage>
        <taxon>Eukaryota</taxon>
        <taxon>Fungi</taxon>
        <taxon>Dikarya</taxon>
        <taxon>Ascomycota</taxon>
        <taxon>Pezizomycotina</taxon>
        <taxon>Sordariomycetes</taxon>
        <taxon>Hypocreomycetidae</taxon>
        <taxon>Hypocreales</taxon>
        <taxon>Stachybotryaceae</taxon>
        <taxon>Stachybotrys</taxon>
    </lineage>
</organism>
<dbReference type="InParanoid" id="A0A084QLN0"/>
<dbReference type="OrthoDB" id="4160064at2759"/>
<proteinExistence type="predicted"/>
<sequence length="212" mass="23176">MAEPALVPLLRPSGIPVPMGVNPAPPTLSGLQRFAITTFAIIRIMRGFGFVAYPALSISSLDMQPTGNNTFVLGSLLGVRDLLLGGLLYTADESLEREVRRALVVNLLSDAFDTFILIFSTACSAHWQAHRIVAIAFVAVLALMEHFTLFSMGDDEELMARHAAAGQGRYGYQTMMLVDEDKKNRMTSWLAELRNAEEVRSVTPVPADHSVV</sequence>
<evidence type="ECO:0000313" key="2">
    <source>
        <dbReference type="Proteomes" id="UP000028524"/>
    </source>
</evidence>
<dbReference type="HOGENOM" id="CLU_1365903_0_0_1"/>
<reference evidence="1 2" key="1">
    <citation type="journal article" date="2014" name="BMC Genomics">
        <title>Comparative genome sequencing reveals chemotype-specific gene clusters in the toxigenic black mold Stachybotrys.</title>
        <authorList>
            <person name="Semeiks J."/>
            <person name="Borek D."/>
            <person name="Otwinowski Z."/>
            <person name="Grishin N.V."/>
        </authorList>
    </citation>
    <scope>NUCLEOTIDE SEQUENCE [LARGE SCALE GENOMIC DNA]</scope>
    <source>
        <strain evidence="1 2">IBT 40285</strain>
    </source>
</reference>
<dbReference type="EMBL" id="KL660643">
    <property type="protein sequence ID" value="KFA64865.1"/>
    <property type="molecule type" value="Genomic_DNA"/>
</dbReference>
<dbReference type="OMA" id="LGMWLED"/>
<name>A0A084QLN0_STAC4</name>
<protein>
    <submittedName>
        <fullName evidence="1">Uncharacterized protein</fullName>
    </submittedName>
</protein>
<dbReference type="Proteomes" id="UP000028524">
    <property type="component" value="Unassembled WGS sequence"/>
</dbReference>
<dbReference type="AlphaFoldDB" id="A0A084QLN0"/>
<gene>
    <name evidence="1" type="ORF">S40285_02847</name>
</gene>
<accession>A0A084QLN0</accession>